<gene>
    <name evidence="1" type="ORF">DSO57_1011169</name>
</gene>
<evidence type="ECO:0000313" key="1">
    <source>
        <dbReference type="EMBL" id="KAJ9073950.1"/>
    </source>
</evidence>
<organism evidence="1 2">
    <name type="scientific">Entomophthora muscae</name>
    <dbReference type="NCBI Taxonomy" id="34485"/>
    <lineage>
        <taxon>Eukaryota</taxon>
        <taxon>Fungi</taxon>
        <taxon>Fungi incertae sedis</taxon>
        <taxon>Zoopagomycota</taxon>
        <taxon>Entomophthoromycotina</taxon>
        <taxon>Entomophthoromycetes</taxon>
        <taxon>Entomophthorales</taxon>
        <taxon>Entomophthoraceae</taxon>
        <taxon>Entomophthora</taxon>
    </lineage>
</organism>
<dbReference type="EMBL" id="QTSX02002878">
    <property type="protein sequence ID" value="KAJ9073950.1"/>
    <property type="molecule type" value="Genomic_DNA"/>
</dbReference>
<evidence type="ECO:0000313" key="2">
    <source>
        <dbReference type="Proteomes" id="UP001165960"/>
    </source>
</evidence>
<protein>
    <submittedName>
        <fullName evidence="1">Uncharacterized protein</fullName>
    </submittedName>
</protein>
<name>A0ACC2THK6_9FUNG</name>
<dbReference type="Proteomes" id="UP001165960">
    <property type="component" value="Unassembled WGS sequence"/>
</dbReference>
<comment type="caution">
    <text evidence="1">The sequence shown here is derived from an EMBL/GenBank/DDBJ whole genome shotgun (WGS) entry which is preliminary data.</text>
</comment>
<keyword evidence="2" id="KW-1185">Reference proteome</keyword>
<reference evidence="1" key="1">
    <citation type="submission" date="2022-04" db="EMBL/GenBank/DDBJ databases">
        <title>Genome of the entomopathogenic fungus Entomophthora muscae.</title>
        <authorList>
            <person name="Elya C."/>
            <person name="Lovett B.R."/>
            <person name="Lee E."/>
            <person name="Macias A.M."/>
            <person name="Hajek A.E."/>
            <person name="De Bivort B.L."/>
            <person name="Kasson M.T."/>
            <person name="De Fine Licht H.H."/>
            <person name="Stajich J.E."/>
        </authorList>
    </citation>
    <scope>NUCLEOTIDE SEQUENCE</scope>
    <source>
        <strain evidence="1">Berkeley</strain>
    </source>
</reference>
<accession>A0ACC2THK6</accession>
<sequence length="278" mass="31228">MARADETHYPVSAEFEIPGCVQQAQAMANSLDFFDIRANPEKTLVTMAFLGGEFMAPGASVKKTMDALTKCLDLLVKKTKAKHFLIFTSHQPASLPVALKYHNLIRSHITFLAAMIQAEWSTTLETFRSQYPNVTFYSYDFKEFLTDAVDLSSPQFNVTTTGCLSRKSENSVTLVECAEPDDHLFYDDFYLTTAAHRKLAESIHAFLHPGKIPRAPAKFNPIIGEMKNAIHPYIKEVPKTHHDILRELLARPPASLVNYQQRSAPSNFGDQTLVFAEI</sequence>
<proteinExistence type="predicted"/>